<keyword evidence="9" id="KW-0378">Hydrolase</keyword>
<feature type="domain" description="Peptidase C-terminal archaeal/bacterial" evidence="16">
    <location>
        <begin position="689"/>
        <end position="758"/>
    </location>
</feature>
<evidence type="ECO:0000256" key="9">
    <source>
        <dbReference type="ARBA" id="ARBA00022801"/>
    </source>
</evidence>
<dbReference type="Gene3D" id="2.60.120.380">
    <property type="match status" value="1"/>
</dbReference>
<feature type="compositionally biased region" description="Low complexity" evidence="14">
    <location>
        <begin position="34"/>
        <end position="45"/>
    </location>
</feature>
<dbReference type="Gene3D" id="3.40.30.160">
    <property type="entry name" value="Collagenase ColT, N-terminal domain"/>
    <property type="match status" value="1"/>
</dbReference>
<dbReference type="Pfam" id="PF08453">
    <property type="entry name" value="Peptidase_M9_N"/>
    <property type="match status" value="1"/>
</dbReference>
<evidence type="ECO:0000256" key="10">
    <source>
        <dbReference type="ARBA" id="ARBA00022833"/>
    </source>
</evidence>
<evidence type="ECO:0000256" key="5">
    <source>
        <dbReference type="ARBA" id="ARBA00022525"/>
    </source>
</evidence>
<evidence type="ECO:0000256" key="11">
    <source>
        <dbReference type="ARBA" id="ARBA00023049"/>
    </source>
</evidence>
<reference evidence="18 19" key="1">
    <citation type="journal article" date="2016" name="Front. Microbiol.">
        <title>Comparative Genomics Analysis of Streptomyces Species Reveals Their Adaptation to the Marine Environment and Their Diversity at the Genomic Level.</title>
        <authorList>
            <person name="Tian X."/>
            <person name="Zhang Z."/>
            <person name="Yang T."/>
            <person name="Chen M."/>
            <person name="Li J."/>
            <person name="Chen F."/>
            <person name="Yang J."/>
            <person name="Li W."/>
            <person name="Zhang B."/>
            <person name="Zhang Z."/>
            <person name="Wu J."/>
            <person name="Zhang C."/>
            <person name="Long L."/>
            <person name="Xiao J."/>
        </authorList>
    </citation>
    <scope>NUCLEOTIDE SEQUENCE [LARGE SCALE GENOMIC DNA]</scope>
    <source>
        <strain evidence="18 19">SCSIO M10372</strain>
    </source>
</reference>
<keyword evidence="8 15" id="KW-0732">Signal</keyword>
<feature type="domain" description="Peptidase M9 collagenase N-terminal" evidence="17">
    <location>
        <begin position="110"/>
        <end position="291"/>
    </location>
</feature>
<evidence type="ECO:0000256" key="15">
    <source>
        <dbReference type="SAM" id="SignalP"/>
    </source>
</evidence>
<dbReference type="EMBL" id="LJGZ01000093">
    <property type="protein sequence ID" value="OEV18407.1"/>
    <property type="molecule type" value="Genomic_DNA"/>
</dbReference>
<dbReference type="InterPro" id="IPR007280">
    <property type="entry name" value="Peptidase_C_arc/bac"/>
</dbReference>
<keyword evidence="11" id="KW-0482">Metalloprotease</keyword>
<feature type="region of interest" description="Disordered" evidence="14">
    <location>
        <begin position="28"/>
        <end position="107"/>
    </location>
</feature>
<evidence type="ECO:0000259" key="17">
    <source>
        <dbReference type="Pfam" id="PF08453"/>
    </source>
</evidence>
<feature type="active site" evidence="13">
    <location>
        <position position="513"/>
    </location>
</feature>
<dbReference type="GO" id="GO:0004222">
    <property type="term" value="F:metalloendopeptidase activity"/>
    <property type="evidence" value="ECO:0007669"/>
    <property type="project" value="UniProtKB-EC"/>
</dbReference>
<dbReference type="OrthoDB" id="9802683at2"/>
<dbReference type="RefSeq" id="WP_070202378.1">
    <property type="nucleotide sequence ID" value="NZ_LJGZ01000093.1"/>
</dbReference>
<dbReference type="PANTHER" id="PTHR13062">
    <property type="entry name" value="COLLAGENASE"/>
    <property type="match status" value="1"/>
</dbReference>
<dbReference type="Gene3D" id="1.10.390.20">
    <property type="match status" value="1"/>
</dbReference>
<dbReference type="Proteomes" id="UP000175971">
    <property type="component" value="Unassembled WGS sequence"/>
</dbReference>
<accession>A0A1E7LQD6</accession>
<keyword evidence="12" id="KW-0865">Zymogen</keyword>
<dbReference type="PATRIC" id="fig|518642.7.peg.6401"/>
<feature type="signal peptide" evidence="15">
    <location>
        <begin position="1"/>
        <end position="23"/>
    </location>
</feature>
<dbReference type="PRINTS" id="PR00931">
    <property type="entry name" value="MICOLLPTASE"/>
</dbReference>
<evidence type="ECO:0000313" key="19">
    <source>
        <dbReference type="Proteomes" id="UP000175971"/>
    </source>
</evidence>
<comment type="cofactor">
    <cofactor evidence="2">
        <name>Zn(2+)</name>
        <dbReference type="ChEBI" id="CHEBI:29105"/>
    </cofactor>
</comment>
<feature type="compositionally biased region" description="Basic and acidic residues" evidence="14">
    <location>
        <begin position="91"/>
        <end position="101"/>
    </location>
</feature>
<dbReference type="Pfam" id="PF04151">
    <property type="entry name" value="PPC"/>
    <property type="match status" value="1"/>
</dbReference>
<evidence type="ECO:0000259" key="16">
    <source>
        <dbReference type="Pfam" id="PF04151"/>
    </source>
</evidence>
<evidence type="ECO:0000256" key="7">
    <source>
        <dbReference type="ARBA" id="ARBA00022723"/>
    </source>
</evidence>
<dbReference type="PANTHER" id="PTHR13062:SF9">
    <property type="entry name" value="MICROBIAL COLLAGENASE"/>
    <property type="match status" value="1"/>
</dbReference>
<evidence type="ECO:0000256" key="6">
    <source>
        <dbReference type="ARBA" id="ARBA00022670"/>
    </source>
</evidence>
<feature type="compositionally biased region" description="Basic and acidic residues" evidence="14">
    <location>
        <begin position="68"/>
        <end position="83"/>
    </location>
</feature>
<dbReference type="GO" id="GO:0005576">
    <property type="term" value="C:extracellular region"/>
    <property type="evidence" value="ECO:0007669"/>
    <property type="project" value="UniProtKB-SubCell"/>
</dbReference>
<dbReference type="EC" id="3.4.24.3" evidence="4"/>
<protein>
    <recommendedName>
        <fullName evidence="4">microbial collagenase</fullName>
        <ecNumber evidence="4">3.4.24.3</ecNumber>
    </recommendedName>
</protein>
<dbReference type="AlphaFoldDB" id="A0A1E7LQD6"/>
<gene>
    <name evidence="18" type="ORF">AN221_22115</name>
</gene>
<evidence type="ECO:0000256" key="13">
    <source>
        <dbReference type="PIRSR" id="PIRSR602169-1"/>
    </source>
</evidence>
<evidence type="ECO:0000256" key="1">
    <source>
        <dbReference type="ARBA" id="ARBA00000424"/>
    </source>
</evidence>
<name>A0A1E7LQD6_9ACTN</name>
<keyword evidence="19" id="KW-1185">Reference proteome</keyword>
<dbReference type="InterPro" id="IPR013661">
    <property type="entry name" value="Peptidase_M9_N_dom"/>
</dbReference>
<comment type="catalytic activity">
    <reaction evidence="1">
        <text>Digestion of native collagen in the triple helical region at Xaa-|-Gly bonds. With synthetic peptides, a preference is shown for Gly at P3 and P1', Pro and Ala at P2 and P2', and hydroxyproline, Ala or Arg at P3'.</text>
        <dbReference type="EC" id="3.4.24.3"/>
    </reaction>
</comment>
<evidence type="ECO:0000256" key="3">
    <source>
        <dbReference type="ARBA" id="ARBA00004613"/>
    </source>
</evidence>
<keyword evidence="10" id="KW-0862">Zinc</keyword>
<dbReference type="GO" id="GO:0008270">
    <property type="term" value="F:zinc ion binding"/>
    <property type="evidence" value="ECO:0007669"/>
    <property type="project" value="InterPro"/>
</dbReference>
<dbReference type="InterPro" id="IPR002169">
    <property type="entry name" value="Peptidase_M9A/M9B"/>
</dbReference>
<evidence type="ECO:0000256" key="2">
    <source>
        <dbReference type="ARBA" id="ARBA00001947"/>
    </source>
</evidence>
<feature type="chain" id="PRO_5039286518" description="microbial collagenase" evidence="15">
    <location>
        <begin position="24"/>
        <end position="772"/>
    </location>
</feature>
<evidence type="ECO:0000256" key="4">
    <source>
        <dbReference type="ARBA" id="ARBA00012653"/>
    </source>
</evidence>
<comment type="subcellular location">
    <subcellularLocation>
        <location evidence="3">Secreted</location>
    </subcellularLocation>
</comment>
<organism evidence="18 19">
    <name type="scientific">Streptomyces nanshensis</name>
    <dbReference type="NCBI Taxonomy" id="518642"/>
    <lineage>
        <taxon>Bacteria</taxon>
        <taxon>Bacillati</taxon>
        <taxon>Actinomycetota</taxon>
        <taxon>Actinomycetes</taxon>
        <taxon>Kitasatosporales</taxon>
        <taxon>Streptomycetaceae</taxon>
        <taxon>Streptomyces</taxon>
    </lineage>
</organism>
<dbReference type="Pfam" id="PF01752">
    <property type="entry name" value="Peptidase_M9"/>
    <property type="match status" value="1"/>
</dbReference>
<evidence type="ECO:0000256" key="14">
    <source>
        <dbReference type="SAM" id="MobiDB-lite"/>
    </source>
</evidence>
<sequence length="772" mass="83252">MRRRAVALAALALCMCLGTTSFGAPSFASTPQRPAAAAGVAAPDPAGGGGGGAEIPPAASLLPDGAPEPDHVRASALPVDERGPAPASDAALRRDYDEPREGAATTAAACDPADFTSRTGSALVQQIKDSTTECLNTLFGLTGENARLAFREAQMVTVANALRDASATYPGNGSTGVTQLVLYLRAGYYVQWYNESAVGPYGPALTTAIRGGLDAFFASPRSRDVTDANGVTLSEAVVLIDSSQENARYLDVVKRLLTAHDSSYNELWNMRAAVNSTFTVLFRGHQLPAFVEAVTADRSTADTLHSFADRNLGLLGTDHAFLVTNAGRELARLLAYETLRPTVRPQVKGLLDRTSITGATAPLWVGLAESANYYDAANCAYFATCDLADRLDRAALPVRHECGESLRIRAQEMSAAQLAATCADLARQDAFFHELARDDGPVAGDLNTRLEVVVYNSSDDYGTYAGAMFGIDTNNGGMYLEGDPSAEGNQPRFIAYEAEWLRPDFQIWNLNHEYTHYLDGRFTMAGDFADGMTTPTVWWVEGFAEYVSYSYRGLTYDAAITEAGKRTYTLSTLFDTTYDNSDSARIYRWGYLAVRYMLQSHRADLDTVLRHYRAGDWNAARTHLKTTIGTRYDADWSTWLAACAAGDCGEITDPTDPTDPPELPECTHPERTRLDRACARSGISVRAGDYAYLTVYVPAGTAKLRISTHGGTGDADLYHRAGSWPSKADYDHRSATPGNVETVTVNSPAPGWHYLSVAAEQAVSGLVVSAEF</sequence>
<proteinExistence type="predicted"/>
<keyword evidence="7" id="KW-0479">Metal-binding</keyword>
<dbReference type="GO" id="GO:0006508">
    <property type="term" value="P:proteolysis"/>
    <property type="evidence" value="ECO:0007669"/>
    <property type="project" value="UniProtKB-KW"/>
</dbReference>
<evidence type="ECO:0000256" key="8">
    <source>
        <dbReference type="ARBA" id="ARBA00022729"/>
    </source>
</evidence>
<evidence type="ECO:0000256" key="12">
    <source>
        <dbReference type="ARBA" id="ARBA00023145"/>
    </source>
</evidence>
<evidence type="ECO:0000313" key="18">
    <source>
        <dbReference type="EMBL" id="OEV18407.1"/>
    </source>
</evidence>
<keyword evidence="6 18" id="KW-0645">Protease</keyword>
<keyword evidence="5" id="KW-0964">Secreted</keyword>
<comment type="caution">
    <text evidence="18">The sequence shown here is derived from an EMBL/GenBank/DDBJ whole genome shotgun (WGS) entry which is preliminary data.</text>
</comment>